<dbReference type="GO" id="GO:0004022">
    <property type="term" value="F:alcohol dehydrogenase (NAD+) activity"/>
    <property type="evidence" value="ECO:0007669"/>
    <property type="project" value="TreeGrafter"/>
</dbReference>
<dbReference type="OrthoDB" id="9815791at2"/>
<dbReference type="PANTHER" id="PTHR11496">
    <property type="entry name" value="ALCOHOL DEHYDROGENASE"/>
    <property type="match status" value="1"/>
</dbReference>
<evidence type="ECO:0000256" key="3">
    <source>
        <dbReference type="ARBA" id="ARBA00023002"/>
    </source>
</evidence>
<dbReference type="PANTHER" id="PTHR11496:SF102">
    <property type="entry name" value="ALCOHOL DEHYDROGENASE 4"/>
    <property type="match status" value="1"/>
</dbReference>
<comment type="cofactor">
    <cofactor evidence="1">
        <name>Fe cation</name>
        <dbReference type="ChEBI" id="CHEBI:24875"/>
    </cofactor>
</comment>
<protein>
    <submittedName>
        <fullName evidence="6">1,3-propanediol dehydrogenase</fullName>
        <ecNumber evidence="6">1.1.1.202</ecNumber>
    </submittedName>
</protein>
<dbReference type="EC" id="1.1.1.202" evidence="6"/>
<keyword evidence="7" id="KW-1185">Reference proteome</keyword>
<evidence type="ECO:0000259" key="4">
    <source>
        <dbReference type="Pfam" id="PF00465"/>
    </source>
</evidence>
<comment type="similarity">
    <text evidence="2">Belongs to the iron-containing alcohol dehydrogenase family.</text>
</comment>
<name>A0A128EUS6_9GAMM</name>
<dbReference type="EMBL" id="FIZX01000001">
    <property type="protein sequence ID" value="CZF78347.1"/>
    <property type="molecule type" value="Genomic_DNA"/>
</dbReference>
<feature type="domain" description="Alcohol dehydrogenase iron-type/glycerol dehydrogenase GldA" evidence="4">
    <location>
        <begin position="8"/>
        <end position="174"/>
    </location>
</feature>
<sequence>MFQFMTATRIIFGEGALNNSFSIFNNYGYSALVVTGRDDQRADSLLAYLSQQNIRYQRLAVHDEPLIAMVEEMAAAGRLFKPDMVIAIGGGSVMDVGKALSALIPNQGSVYDYVEVVGRALPLTAKPLPCIAIPTTAGTGSEVTRNAVMISAQENVKAAIRSPDLIPDVAIIDPTLTYGADKSLSARCGMDAFTHLMEAYVCGEPNPLTDMICEEGLRRLAPAIIHACEDDDPKARADMAFASMLGGMAQSNAKLGAAHGLAAALGAVLDAPHGAITAQLAPYVMAENILAAREAGRISLLNRYRQLACILTGRMNAEPSDGIVWVQRILRRLDLETLPQLGLCDTMFEEVAVSALRSSSIKGNPLPLSESRLIHILQQVCQFSNLEESSDPV</sequence>
<evidence type="ECO:0000313" key="7">
    <source>
        <dbReference type="Proteomes" id="UP000071641"/>
    </source>
</evidence>
<dbReference type="CDD" id="cd08183">
    <property type="entry name" value="Fe-ADH-like"/>
    <property type="match status" value="1"/>
</dbReference>
<keyword evidence="3 6" id="KW-0560">Oxidoreductase</keyword>
<dbReference type="InterPro" id="IPR056798">
    <property type="entry name" value="ADH_Fe_C"/>
</dbReference>
<dbReference type="Gene3D" id="3.40.50.1970">
    <property type="match status" value="1"/>
</dbReference>
<evidence type="ECO:0000256" key="1">
    <source>
        <dbReference type="ARBA" id="ARBA00001962"/>
    </source>
</evidence>
<dbReference type="AlphaFoldDB" id="A0A128EUS6"/>
<dbReference type="Gene3D" id="1.20.1090.10">
    <property type="entry name" value="Dehydroquinate synthase-like - alpha domain"/>
    <property type="match status" value="1"/>
</dbReference>
<dbReference type="GO" id="GO:0046872">
    <property type="term" value="F:metal ion binding"/>
    <property type="evidence" value="ECO:0007669"/>
    <property type="project" value="InterPro"/>
</dbReference>
<evidence type="ECO:0000256" key="2">
    <source>
        <dbReference type="ARBA" id="ARBA00007358"/>
    </source>
</evidence>
<evidence type="ECO:0000259" key="5">
    <source>
        <dbReference type="Pfam" id="PF25137"/>
    </source>
</evidence>
<dbReference type="InterPro" id="IPR001670">
    <property type="entry name" value="ADH_Fe/GldA"/>
</dbReference>
<dbReference type="SUPFAM" id="SSF56796">
    <property type="entry name" value="Dehydroquinate synthase-like"/>
    <property type="match status" value="1"/>
</dbReference>
<dbReference type="GO" id="GO:0047516">
    <property type="term" value="F:1,3-propanediol dehydrogenase activity"/>
    <property type="evidence" value="ECO:0007669"/>
    <property type="project" value="UniProtKB-EC"/>
</dbReference>
<gene>
    <name evidence="6" type="primary">dhaT_1</name>
    <name evidence="6" type="ORF">GCE9029_00783</name>
</gene>
<feature type="domain" description="Fe-containing alcohol dehydrogenase-like C-terminal" evidence="5">
    <location>
        <begin position="186"/>
        <end position="379"/>
    </location>
</feature>
<dbReference type="STRING" id="1796497.GCE9029_00783"/>
<proteinExistence type="inferred from homology"/>
<dbReference type="FunFam" id="3.40.50.1970:FF:000003">
    <property type="entry name" value="Alcohol dehydrogenase, iron-containing"/>
    <property type="match status" value="1"/>
</dbReference>
<dbReference type="InterPro" id="IPR039697">
    <property type="entry name" value="Alcohol_dehydrogenase_Fe"/>
</dbReference>
<evidence type="ECO:0000313" key="6">
    <source>
        <dbReference type="EMBL" id="CZF78347.1"/>
    </source>
</evidence>
<accession>A0A128EUS6</accession>
<dbReference type="Proteomes" id="UP000071641">
    <property type="component" value="Unassembled WGS sequence"/>
</dbReference>
<dbReference type="Pfam" id="PF00465">
    <property type="entry name" value="Fe-ADH"/>
    <property type="match status" value="1"/>
</dbReference>
<dbReference type="Pfam" id="PF25137">
    <property type="entry name" value="ADH_Fe_C"/>
    <property type="match status" value="1"/>
</dbReference>
<dbReference type="RefSeq" id="WP_062661113.1">
    <property type="nucleotide sequence ID" value="NZ_FIZX01000001.1"/>
</dbReference>
<reference evidence="7" key="1">
    <citation type="submission" date="2016-02" db="EMBL/GenBank/DDBJ databases">
        <authorList>
            <person name="Rodrigo-Torres Lidia"/>
            <person name="Arahal R.David."/>
        </authorList>
    </citation>
    <scope>NUCLEOTIDE SEQUENCE [LARGE SCALE GENOMIC DNA]</scope>
    <source>
        <strain evidence="7">CECT 9029</strain>
    </source>
</reference>
<organism evidence="6 7">
    <name type="scientific">Grimontia celer</name>
    <dbReference type="NCBI Taxonomy" id="1796497"/>
    <lineage>
        <taxon>Bacteria</taxon>
        <taxon>Pseudomonadati</taxon>
        <taxon>Pseudomonadota</taxon>
        <taxon>Gammaproteobacteria</taxon>
        <taxon>Vibrionales</taxon>
        <taxon>Vibrionaceae</taxon>
        <taxon>Grimontia</taxon>
    </lineage>
</organism>